<keyword evidence="5" id="KW-0560">Oxidoreductase</keyword>
<evidence type="ECO:0000313" key="6">
    <source>
        <dbReference type="Proteomes" id="UP000372890"/>
    </source>
</evidence>
<dbReference type="InterPro" id="IPR011032">
    <property type="entry name" value="GroES-like_sf"/>
</dbReference>
<evidence type="ECO:0000313" key="5">
    <source>
        <dbReference type="EMBL" id="VFS03717.1"/>
    </source>
</evidence>
<dbReference type="EC" id="1.1.1.1" evidence="5"/>
<dbReference type="PANTHER" id="PTHR43880:SF12">
    <property type="entry name" value="ALCOHOL DEHYDROGENASE CLASS-3"/>
    <property type="match status" value="1"/>
</dbReference>
<feature type="domain" description="Alcohol dehydrogenase-like N-terminal" evidence="4">
    <location>
        <begin position="27"/>
        <end position="67"/>
    </location>
</feature>
<dbReference type="Gene3D" id="3.90.180.10">
    <property type="entry name" value="Medium-chain alcohol dehydrogenases, catalytic domain"/>
    <property type="match status" value="1"/>
</dbReference>
<dbReference type="GO" id="GO:0005829">
    <property type="term" value="C:cytosol"/>
    <property type="evidence" value="ECO:0007669"/>
    <property type="project" value="TreeGrafter"/>
</dbReference>
<reference evidence="5 6" key="1">
    <citation type="submission" date="2019-03" db="EMBL/GenBank/DDBJ databases">
        <authorList>
            <consortium name="Pathogen Informatics"/>
        </authorList>
    </citation>
    <scope>NUCLEOTIDE SEQUENCE [LARGE SCALE GENOMIC DNA]</scope>
    <source>
        <strain evidence="5 6">NCTC9001</strain>
    </source>
</reference>
<keyword evidence="3" id="KW-0520">NAD</keyword>
<accession>A0A484VYM6</accession>
<proteinExistence type="predicted"/>
<dbReference type="AlphaFoldDB" id="A0A484VYM6"/>
<keyword evidence="1" id="KW-0479">Metal-binding</keyword>
<dbReference type="PANTHER" id="PTHR43880">
    <property type="entry name" value="ALCOHOL DEHYDROGENASE"/>
    <property type="match status" value="1"/>
</dbReference>
<sequence>MKSRAAVAFAPGKPLEIVEIDVAPPKKGEVLIKVTHTGVCHTDAFTLSGDDPEGVFPVVLGHEGPGLLLKSVKA</sequence>
<dbReference type="InterPro" id="IPR013154">
    <property type="entry name" value="ADH-like_N"/>
</dbReference>
<dbReference type="EMBL" id="CAADIS010000002">
    <property type="protein sequence ID" value="VFS03717.1"/>
    <property type="molecule type" value="Genomic_DNA"/>
</dbReference>
<dbReference type="SUPFAM" id="SSF50129">
    <property type="entry name" value="GroES-like"/>
    <property type="match status" value="1"/>
</dbReference>
<evidence type="ECO:0000259" key="4">
    <source>
        <dbReference type="Pfam" id="PF08240"/>
    </source>
</evidence>
<protein>
    <submittedName>
        <fullName evidence="5">Alcohol dehydrogenase</fullName>
        <ecNumber evidence="5">1.1.1.1</ecNumber>
        <ecNumber evidence="5">1.1.1.284</ecNumber>
    </submittedName>
</protein>
<dbReference type="GO" id="GO:0046294">
    <property type="term" value="P:formaldehyde catabolic process"/>
    <property type="evidence" value="ECO:0007669"/>
    <property type="project" value="TreeGrafter"/>
</dbReference>
<name>A0A484VYM6_ECOLX</name>
<evidence type="ECO:0000256" key="3">
    <source>
        <dbReference type="ARBA" id="ARBA00023027"/>
    </source>
</evidence>
<organism evidence="5 6">
    <name type="scientific">Escherichia coli</name>
    <dbReference type="NCBI Taxonomy" id="562"/>
    <lineage>
        <taxon>Bacteria</taxon>
        <taxon>Pseudomonadati</taxon>
        <taxon>Pseudomonadota</taxon>
        <taxon>Gammaproteobacteria</taxon>
        <taxon>Enterobacterales</taxon>
        <taxon>Enterobacteriaceae</taxon>
        <taxon>Escherichia</taxon>
    </lineage>
</organism>
<dbReference type="GO" id="GO:0008270">
    <property type="term" value="F:zinc ion binding"/>
    <property type="evidence" value="ECO:0007669"/>
    <property type="project" value="TreeGrafter"/>
</dbReference>
<dbReference type="GO" id="GO:0004022">
    <property type="term" value="F:alcohol dehydrogenase (NAD+) activity"/>
    <property type="evidence" value="ECO:0007669"/>
    <property type="project" value="UniProtKB-EC"/>
</dbReference>
<gene>
    <name evidence="5" type="primary">adhC_1</name>
    <name evidence="5" type="ORF">NCTC9001_00573</name>
</gene>
<evidence type="ECO:0000256" key="1">
    <source>
        <dbReference type="ARBA" id="ARBA00022723"/>
    </source>
</evidence>
<dbReference type="Proteomes" id="UP000372890">
    <property type="component" value="Unassembled WGS sequence"/>
</dbReference>
<dbReference type="Pfam" id="PF08240">
    <property type="entry name" value="ADH_N"/>
    <property type="match status" value="1"/>
</dbReference>
<dbReference type="GO" id="GO:0051903">
    <property type="term" value="F:S-(hydroxymethyl)glutathione dehydrogenase [NAD(P)+] activity"/>
    <property type="evidence" value="ECO:0007669"/>
    <property type="project" value="UniProtKB-EC"/>
</dbReference>
<keyword evidence="2" id="KW-0862">Zinc</keyword>
<dbReference type="EC" id="1.1.1.284" evidence="5"/>
<evidence type="ECO:0000256" key="2">
    <source>
        <dbReference type="ARBA" id="ARBA00022833"/>
    </source>
</evidence>